<dbReference type="PANTHER" id="PTHR46732">
    <property type="entry name" value="ATP-DEPENDENT PROTEASE LA (LON) DOMAIN PROTEIN"/>
    <property type="match status" value="1"/>
</dbReference>
<dbReference type="Proteomes" id="UP001497457">
    <property type="component" value="Chromosome 15b"/>
</dbReference>
<dbReference type="PROSITE" id="PS51787">
    <property type="entry name" value="LON_N"/>
    <property type="match status" value="1"/>
</dbReference>
<dbReference type="InterPro" id="IPR015947">
    <property type="entry name" value="PUA-like_sf"/>
</dbReference>
<dbReference type="Gene3D" id="2.30.130.40">
    <property type="entry name" value="LON domain-like"/>
    <property type="match status" value="1"/>
</dbReference>
<evidence type="ECO:0000313" key="3">
    <source>
        <dbReference type="EMBL" id="CAM0148689.1"/>
    </source>
</evidence>
<dbReference type="PANTHER" id="PTHR46732:SF3">
    <property type="entry name" value="ATP-DEPENDENT PROTEASE LA DOMAIN CONTAINING PROTEIN, EXPRESSED"/>
    <property type="match status" value="1"/>
</dbReference>
<evidence type="ECO:0000259" key="1">
    <source>
        <dbReference type="PROSITE" id="PS51787"/>
    </source>
</evidence>
<reference evidence="3 4" key="1">
    <citation type="submission" date="2024-10" db="EMBL/GenBank/DDBJ databases">
        <authorList>
            <person name="Ryan C."/>
        </authorList>
    </citation>
    <scope>NUCLEOTIDE SEQUENCE [LARGE SCALE GENOMIC DNA]</scope>
</reference>
<name>A0ABC9H1S7_9POAL</name>
<dbReference type="SUPFAM" id="SSF88697">
    <property type="entry name" value="PUA domain-like"/>
    <property type="match status" value="1"/>
</dbReference>
<dbReference type="EMBL" id="CAXIPR030001481">
    <property type="protein sequence ID" value="CAM0148689.1"/>
    <property type="molecule type" value="Genomic_DNA"/>
</dbReference>
<organism evidence="3 4">
    <name type="scientific">Urochloa decumbens</name>
    <dbReference type="NCBI Taxonomy" id="240449"/>
    <lineage>
        <taxon>Eukaryota</taxon>
        <taxon>Viridiplantae</taxon>
        <taxon>Streptophyta</taxon>
        <taxon>Embryophyta</taxon>
        <taxon>Tracheophyta</taxon>
        <taxon>Spermatophyta</taxon>
        <taxon>Magnoliopsida</taxon>
        <taxon>Liliopsida</taxon>
        <taxon>Poales</taxon>
        <taxon>Poaceae</taxon>
        <taxon>PACMAD clade</taxon>
        <taxon>Panicoideae</taxon>
        <taxon>Panicodae</taxon>
        <taxon>Paniceae</taxon>
        <taxon>Melinidinae</taxon>
        <taxon>Urochloa</taxon>
    </lineage>
</organism>
<dbReference type="Proteomes" id="UP001497457">
    <property type="component" value="Unassembled WGS sequence"/>
</dbReference>
<dbReference type="Pfam" id="PF02190">
    <property type="entry name" value="LON_substr_bdg"/>
    <property type="match status" value="1"/>
</dbReference>
<accession>A0ABC9H1S7</accession>
<feature type="domain" description="Lon N-terminal" evidence="1">
    <location>
        <begin position="75"/>
        <end position="270"/>
    </location>
</feature>
<dbReference type="InterPro" id="IPR003111">
    <property type="entry name" value="Lon_prtase_N"/>
</dbReference>
<evidence type="ECO:0000313" key="4">
    <source>
        <dbReference type="Proteomes" id="UP001497457"/>
    </source>
</evidence>
<proteinExistence type="predicted"/>
<protein>
    <recommendedName>
        <fullName evidence="1">Lon N-terminal domain-containing protein</fullName>
    </recommendedName>
</protein>
<dbReference type="AlphaFoldDB" id="A0ABC9H1S7"/>
<dbReference type="SMART" id="SM00464">
    <property type="entry name" value="LON"/>
    <property type="match status" value="1"/>
</dbReference>
<dbReference type="EMBL" id="OZ075125">
    <property type="protein sequence ID" value="CAL4931499.1"/>
    <property type="molecule type" value="Genomic_DNA"/>
</dbReference>
<evidence type="ECO:0000313" key="2">
    <source>
        <dbReference type="EMBL" id="CAL4931499.1"/>
    </source>
</evidence>
<sequence>MSLKTLQLPPSLARPSSYSFSTCPSKPCYQPKLPSRLDARTAAKKHRKRTTSVLKCRANLHGCIDEVVQTPKDQTTEIPIVMYPSVAFPSATLQVQAFEFRYRIMMHTLLQQGHKFGVIYCDKNGRMADVGCIVHVIECERLSDDRFFLTCVGADRFRVVEIARTKPYVVARIQVLNEQQGSEPQDDLGSLMQQVEQHLKNMAMLSGKLNQKLRGDHQAMQLRRMHSAVSFSFLVARSFIDDHLEQQTLLQMTDTTQRLAREGMYLERRSKYLSAIAAIKDAFEHLSCNEK</sequence>
<keyword evidence="4" id="KW-1185">Reference proteome</keyword>
<dbReference type="Gene3D" id="1.20.58.1480">
    <property type="match status" value="1"/>
</dbReference>
<gene>
    <name evidence="3" type="ORF">URODEC1_LOCUS121950</name>
    <name evidence="2" type="ORF">URODEC1_LOCUS27093</name>
</gene>
<dbReference type="InterPro" id="IPR046336">
    <property type="entry name" value="Lon_prtase_N_sf"/>
</dbReference>